<reference evidence="2 3" key="1">
    <citation type="journal article" date="2013" name="Int. J. Syst. Evol. Microbiol.">
        <title>Marinoscillum luteum sp. nov., isolated from marine sediment.</title>
        <authorList>
            <person name="Cha I.T."/>
            <person name="Park S.J."/>
            <person name="Kim S.J."/>
            <person name="Kim J.G."/>
            <person name="Jung M.Y."/>
            <person name="Shin K.S."/>
            <person name="Kwon K.K."/>
            <person name="Yang S.H."/>
            <person name="Seo Y.S."/>
            <person name="Rhee S.K."/>
        </authorList>
    </citation>
    <scope>NUCLEOTIDE SEQUENCE [LARGE SCALE GENOMIC DNA]</scope>
    <source>
        <strain evidence="2 3">KCTC 23939</strain>
    </source>
</reference>
<comment type="caution">
    <text evidence="2">The sequence shown here is derived from an EMBL/GenBank/DDBJ whole genome shotgun (WGS) entry which is preliminary data.</text>
</comment>
<dbReference type="Proteomes" id="UP001610063">
    <property type="component" value="Unassembled WGS sequence"/>
</dbReference>
<evidence type="ECO:0000256" key="1">
    <source>
        <dbReference type="SAM" id="SignalP"/>
    </source>
</evidence>
<dbReference type="EMBL" id="JBIPKE010000015">
    <property type="protein sequence ID" value="MFH6983403.1"/>
    <property type="molecule type" value="Genomic_DNA"/>
</dbReference>
<evidence type="ECO:0000313" key="3">
    <source>
        <dbReference type="Proteomes" id="UP001610063"/>
    </source>
</evidence>
<organism evidence="2 3">
    <name type="scientific">Marinoscillum luteum</name>
    <dbReference type="NCBI Taxonomy" id="861051"/>
    <lineage>
        <taxon>Bacteria</taxon>
        <taxon>Pseudomonadati</taxon>
        <taxon>Bacteroidota</taxon>
        <taxon>Cytophagia</taxon>
        <taxon>Cytophagales</taxon>
        <taxon>Reichenbachiellaceae</taxon>
        <taxon>Marinoscillum</taxon>
    </lineage>
</organism>
<dbReference type="RefSeq" id="WP_395416974.1">
    <property type="nucleotide sequence ID" value="NZ_JBIPKE010000015.1"/>
</dbReference>
<evidence type="ECO:0000313" key="2">
    <source>
        <dbReference type="EMBL" id="MFH6983403.1"/>
    </source>
</evidence>
<accession>A0ABW7N720</accession>
<evidence type="ECO:0008006" key="4">
    <source>
        <dbReference type="Google" id="ProtNLM"/>
    </source>
</evidence>
<feature type="chain" id="PRO_5046402202" description="DUF4168 domain-containing protein" evidence="1">
    <location>
        <begin position="21"/>
        <end position="164"/>
    </location>
</feature>
<sequence>MMKKAVTMMLFLLVGVVGWAQEDTFTDEELTTYASVMVWAENEKAALSSVVSDSVAIWLENTDLTNAQYNELSKADKKGELESVEATEAQVAVYTAIRNRIDDKAAKFKERYVSRIKDDIGAGLYNKVKTALKKDETVKARYDEIYAQLQTESSEQEESTGDTE</sequence>
<feature type="signal peptide" evidence="1">
    <location>
        <begin position="1"/>
        <end position="20"/>
    </location>
</feature>
<keyword evidence="1" id="KW-0732">Signal</keyword>
<keyword evidence="3" id="KW-1185">Reference proteome</keyword>
<gene>
    <name evidence="2" type="ORF">ACHKAR_08145</name>
</gene>
<proteinExistence type="predicted"/>
<protein>
    <recommendedName>
        <fullName evidence="4">DUF4168 domain-containing protein</fullName>
    </recommendedName>
</protein>
<name>A0ABW7N720_9BACT</name>